<feature type="compositionally biased region" description="Polar residues" evidence="1">
    <location>
        <begin position="105"/>
        <end position="114"/>
    </location>
</feature>
<reference evidence="2 3" key="1">
    <citation type="submission" date="2014-08" db="EMBL/GenBank/DDBJ databases">
        <authorList>
            <person name="Moulin Lionel"/>
        </authorList>
    </citation>
    <scope>NUCLEOTIDE SEQUENCE [LARGE SCALE GENOMIC DNA]</scope>
</reference>
<dbReference type="AlphaFoldDB" id="A0A090GU75"/>
<dbReference type="EMBL" id="CCNE01000013">
    <property type="protein sequence ID" value="CDX55550.1"/>
    <property type="molecule type" value="Genomic_DNA"/>
</dbReference>
<feature type="region of interest" description="Disordered" evidence="1">
    <location>
        <begin position="102"/>
        <end position="123"/>
    </location>
</feature>
<protein>
    <submittedName>
        <fullName evidence="2">Uncharacterized protein</fullName>
    </submittedName>
</protein>
<evidence type="ECO:0000313" key="3">
    <source>
        <dbReference type="Proteomes" id="UP000046122"/>
    </source>
</evidence>
<evidence type="ECO:0000313" key="2">
    <source>
        <dbReference type="EMBL" id="CDX55550.1"/>
    </source>
</evidence>
<sequence length="123" mass="13918">MSRSGTVLVEATSVQRLCDHDIAGRDCERRRDRAEDVVPGGVDELVRCHELEVAKALPRGKWADWLFVTNELCATSSYKPRAAGVPRRRRRRQVVRHRFLVPTFPGSTPGAQPTSKRKPTLDR</sequence>
<name>A0A090GU75_MESPL</name>
<gene>
    <name evidence="2" type="ORF">MPL3365_200127</name>
</gene>
<accession>A0A090GU75</accession>
<organism evidence="2 3">
    <name type="scientific">Mesorhizobium plurifarium</name>
    <dbReference type="NCBI Taxonomy" id="69974"/>
    <lineage>
        <taxon>Bacteria</taxon>
        <taxon>Pseudomonadati</taxon>
        <taxon>Pseudomonadota</taxon>
        <taxon>Alphaproteobacteria</taxon>
        <taxon>Hyphomicrobiales</taxon>
        <taxon>Phyllobacteriaceae</taxon>
        <taxon>Mesorhizobium</taxon>
    </lineage>
</organism>
<evidence type="ECO:0000256" key="1">
    <source>
        <dbReference type="SAM" id="MobiDB-lite"/>
    </source>
</evidence>
<proteinExistence type="predicted"/>
<dbReference type="Proteomes" id="UP000046122">
    <property type="component" value="Unassembled WGS sequence"/>
</dbReference>